<evidence type="ECO:0000256" key="1">
    <source>
        <dbReference type="SAM" id="MobiDB-lite"/>
    </source>
</evidence>
<organism evidence="2 3">
    <name type="scientific">Rhizobium mesosinicum</name>
    <dbReference type="NCBI Taxonomy" id="335017"/>
    <lineage>
        <taxon>Bacteria</taxon>
        <taxon>Pseudomonadati</taxon>
        <taxon>Pseudomonadota</taxon>
        <taxon>Alphaproteobacteria</taxon>
        <taxon>Hyphomicrobiales</taxon>
        <taxon>Rhizobiaceae</taxon>
        <taxon>Rhizobium/Agrobacterium group</taxon>
        <taxon>Rhizobium</taxon>
    </lineage>
</organism>
<evidence type="ECO:0000313" key="3">
    <source>
        <dbReference type="Proteomes" id="UP000717752"/>
    </source>
</evidence>
<dbReference type="PANTHER" id="PTHR12526:SF630">
    <property type="entry name" value="GLYCOSYLTRANSFERASE"/>
    <property type="match status" value="1"/>
</dbReference>
<sequence length="602" mass="65630">MLIVAVATAWGNREGGINSFNYSFLSGLSALRLDHKLVCVVTDVNNDERHDAEKKGVHVLRVSGVENGRPTDASSYEIVEWLTKNGFDPRQDSVFIGHDIVTGSVAVKAAERCGGRVALIHHMAYEEYQNLRGGLGEKTGLNFDRQQQLFETPHATVFGVGTYLAEKAGSLGGKQPHVLIPGFPEQFERNSALNNQLRIAIAGRFTPDQEPLKQAALPIEALGKAIRDAAWTVKLLEDPTVFIIGVDGDRIREAKLETLASRIAGRHVNIVPRPFNDDPNAVVSVLKQSNLAIVPSFHEGFGLFGWEAIGCEVPLILGRKTGLFKFISSQVGRGEIHSVDMLGGVGRQRDVDAIAEAIVEVAKDLPLAKQDAIRLRERLKTEKGCTWKHTAEAFLSAIDPRREPGLPARKTPSANAPSRHFNSGKKDFFPRCVELTLSENQGSTPERFDVQADLWFGKQPLVLDDMKVELSLRRAQVAVSSTTGRIFGERLGDNPKVAGLEPTAGGMWIVTDPGGGDTLGHRALGVAPICQIETPPSTMADVTVKVLVSPKDVNCEFDLPAEDRGSLKEKLMAIVVQKALLDETTGEVIFSQAELRQDDIND</sequence>
<proteinExistence type="predicted"/>
<evidence type="ECO:0000313" key="2">
    <source>
        <dbReference type="EMBL" id="MBW9051012.1"/>
    </source>
</evidence>
<reference evidence="2 3" key="1">
    <citation type="journal article" date="2021" name="MBio">
        <title>Poor Competitiveness of Bradyrhizobium in Pigeon Pea Root Colonization in Indian Soils.</title>
        <authorList>
            <person name="Chalasani D."/>
            <person name="Basu A."/>
            <person name="Pullabhotla S.V.S.R.N."/>
            <person name="Jorrin B."/>
            <person name="Neal A.L."/>
            <person name="Poole P.S."/>
            <person name="Podile A.R."/>
            <person name="Tkacz A."/>
        </authorList>
    </citation>
    <scope>NUCLEOTIDE SEQUENCE [LARGE SCALE GENOMIC DNA]</scope>
    <source>
        <strain evidence="2 3">HU56</strain>
    </source>
</reference>
<dbReference type="PANTHER" id="PTHR12526">
    <property type="entry name" value="GLYCOSYLTRANSFERASE"/>
    <property type="match status" value="1"/>
</dbReference>
<dbReference type="Gene3D" id="3.40.50.2000">
    <property type="entry name" value="Glycogen Phosphorylase B"/>
    <property type="match status" value="1"/>
</dbReference>
<gene>
    <name evidence="2" type="ORF">JNB85_01145</name>
</gene>
<dbReference type="Pfam" id="PF20706">
    <property type="entry name" value="GT4-conflict"/>
    <property type="match status" value="1"/>
</dbReference>
<dbReference type="Proteomes" id="UP000717752">
    <property type="component" value="Unassembled WGS sequence"/>
</dbReference>
<name>A0ABS7GMQ8_9HYPH</name>
<comment type="caution">
    <text evidence="2">The sequence shown here is derived from an EMBL/GenBank/DDBJ whole genome shotgun (WGS) entry which is preliminary data.</text>
</comment>
<dbReference type="EMBL" id="JAEUAK010000001">
    <property type="protein sequence ID" value="MBW9051012.1"/>
    <property type="molecule type" value="Genomic_DNA"/>
</dbReference>
<keyword evidence="3" id="KW-1185">Reference proteome</keyword>
<protein>
    <submittedName>
        <fullName evidence="2">Glycosyltransferase family 4 protein</fullName>
    </submittedName>
</protein>
<dbReference type="CDD" id="cd03801">
    <property type="entry name" value="GT4_PimA-like"/>
    <property type="match status" value="1"/>
</dbReference>
<accession>A0ABS7GMQ8</accession>
<dbReference type="SUPFAM" id="SSF53756">
    <property type="entry name" value="UDP-Glycosyltransferase/glycogen phosphorylase"/>
    <property type="match status" value="1"/>
</dbReference>
<dbReference type="RefSeq" id="WP_220332560.1">
    <property type="nucleotide sequence ID" value="NZ_JAEUAK010000001.1"/>
</dbReference>
<feature type="region of interest" description="Disordered" evidence="1">
    <location>
        <begin position="401"/>
        <end position="421"/>
    </location>
</feature>